<feature type="transmembrane region" description="Helical" evidence="5">
    <location>
        <begin position="113"/>
        <end position="131"/>
    </location>
</feature>
<dbReference type="PANTHER" id="PTHR31465">
    <property type="entry name" value="PROTEIN RTA1-RELATED"/>
    <property type="match status" value="1"/>
</dbReference>
<reference evidence="7" key="2">
    <citation type="journal article" date="2023" name="IMA Fungus">
        <title>Comparative genomic study of the Penicillium genus elucidates a diverse pangenome and 15 lateral gene transfer events.</title>
        <authorList>
            <person name="Petersen C."/>
            <person name="Sorensen T."/>
            <person name="Nielsen M.R."/>
            <person name="Sondergaard T.E."/>
            <person name="Sorensen J.L."/>
            <person name="Fitzpatrick D.A."/>
            <person name="Frisvad J.C."/>
            <person name="Nielsen K.L."/>
        </authorList>
    </citation>
    <scope>NUCLEOTIDE SEQUENCE</scope>
    <source>
        <strain evidence="7">IBT 16125</strain>
    </source>
</reference>
<dbReference type="AlphaFoldDB" id="A0AAD6FXX6"/>
<dbReference type="InterPro" id="IPR007568">
    <property type="entry name" value="RTA1"/>
</dbReference>
<keyword evidence="8" id="KW-1185">Reference proteome</keyword>
<comment type="caution">
    <text evidence="7">The sequence shown here is derived from an EMBL/GenBank/DDBJ whole genome shotgun (WGS) entry which is preliminary data.</text>
</comment>
<evidence type="ECO:0000256" key="3">
    <source>
        <dbReference type="ARBA" id="ARBA00022989"/>
    </source>
</evidence>
<feature type="transmembrane region" description="Helical" evidence="5">
    <location>
        <begin position="75"/>
        <end position="93"/>
    </location>
</feature>
<gene>
    <name evidence="7" type="ORF">N7458_009311</name>
</gene>
<reference evidence="7" key="1">
    <citation type="submission" date="2022-12" db="EMBL/GenBank/DDBJ databases">
        <authorList>
            <person name="Petersen C."/>
        </authorList>
    </citation>
    <scope>NUCLEOTIDE SEQUENCE</scope>
    <source>
        <strain evidence="7">IBT 16125</strain>
    </source>
</reference>
<keyword evidence="3 5" id="KW-1133">Transmembrane helix</keyword>
<accession>A0AAD6FXX6</accession>
<feature type="transmembrane region" description="Helical" evidence="5">
    <location>
        <begin position="32"/>
        <end position="54"/>
    </location>
</feature>
<evidence type="ECO:0000256" key="1">
    <source>
        <dbReference type="ARBA" id="ARBA00004141"/>
    </source>
</evidence>
<dbReference type="RefSeq" id="XP_056761542.1">
    <property type="nucleotide sequence ID" value="XM_056912693.1"/>
</dbReference>
<proteinExistence type="predicted"/>
<dbReference type="PANTHER" id="PTHR31465:SF33">
    <property type="entry name" value="DOMAIN PROTEIN, PUTATIVE (AFU_ORTHOLOGUE AFUA_5G01310)-RELATED"/>
    <property type="match status" value="1"/>
</dbReference>
<evidence type="ECO:0008006" key="9">
    <source>
        <dbReference type="Google" id="ProtNLM"/>
    </source>
</evidence>
<organism evidence="7 8">
    <name type="scientific">Penicillium daleae</name>
    <dbReference type="NCBI Taxonomy" id="63821"/>
    <lineage>
        <taxon>Eukaryota</taxon>
        <taxon>Fungi</taxon>
        <taxon>Dikarya</taxon>
        <taxon>Ascomycota</taxon>
        <taxon>Pezizomycotina</taxon>
        <taxon>Eurotiomycetes</taxon>
        <taxon>Eurotiomycetidae</taxon>
        <taxon>Eurotiales</taxon>
        <taxon>Aspergillaceae</taxon>
        <taxon>Penicillium</taxon>
    </lineage>
</organism>
<name>A0AAD6FXX6_9EURO</name>
<keyword evidence="4 5" id="KW-0472">Membrane</keyword>
<dbReference type="GeneID" id="81602936"/>
<evidence type="ECO:0000256" key="6">
    <source>
        <dbReference type="SAM" id="SignalP"/>
    </source>
</evidence>
<protein>
    <recommendedName>
        <fullName evidence="9">RTA-like protein</fullName>
    </recommendedName>
</protein>
<dbReference type="Proteomes" id="UP001213681">
    <property type="component" value="Unassembled WGS sequence"/>
</dbReference>
<dbReference type="GO" id="GO:0016020">
    <property type="term" value="C:membrane"/>
    <property type="evidence" value="ECO:0007669"/>
    <property type="project" value="UniProtKB-SubCell"/>
</dbReference>
<dbReference type="Pfam" id="PF04479">
    <property type="entry name" value="RTA1"/>
    <property type="match status" value="1"/>
</dbReference>
<evidence type="ECO:0000256" key="4">
    <source>
        <dbReference type="ARBA" id="ARBA00023136"/>
    </source>
</evidence>
<comment type="subcellular location">
    <subcellularLocation>
        <location evidence="1">Membrane</location>
        <topology evidence="1">Multi-pass membrane protein</topology>
    </subcellularLocation>
</comment>
<keyword evidence="6" id="KW-0732">Signal</keyword>
<sequence>MWFHFLCSAAFLGGGMLSSAKSESMMKLGQNVIVAGLVVQIISFGFFIVVSAVFHRQMLATPMHFMVQTTIPWTRYMIVLYSPSTLIMIRSIYRVAEYVQGSTGYLQSKEAFVYIFDASLMMMCCILFNIFHPSNILFKSTNGSNEDVEMLNDTGYRNVQ</sequence>
<feature type="chain" id="PRO_5042009480" description="RTA-like protein" evidence="6">
    <location>
        <begin position="23"/>
        <end position="160"/>
    </location>
</feature>
<evidence type="ECO:0000256" key="2">
    <source>
        <dbReference type="ARBA" id="ARBA00022692"/>
    </source>
</evidence>
<evidence type="ECO:0000256" key="5">
    <source>
        <dbReference type="SAM" id="Phobius"/>
    </source>
</evidence>
<evidence type="ECO:0000313" key="8">
    <source>
        <dbReference type="Proteomes" id="UP001213681"/>
    </source>
</evidence>
<feature type="signal peptide" evidence="6">
    <location>
        <begin position="1"/>
        <end position="22"/>
    </location>
</feature>
<evidence type="ECO:0000313" key="7">
    <source>
        <dbReference type="EMBL" id="KAJ5438313.1"/>
    </source>
</evidence>
<dbReference type="EMBL" id="JAPVEA010000008">
    <property type="protein sequence ID" value="KAJ5438313.1"/>
    <property type="molecule type" value="Genomic_DNA"/>
</dbReference>
<keyword evidence="2 5" id="KW-0812">Transmembrane</keyword>